<dbReference type="AlphaFoldDB" id="A0A2M7QSF7"/>
<dbReference type="Gene3D" id="3.40.50.2000">
    <property type="entry name" value="Glycogen Phosphorylase B"/>
    <property type="match status" value="2"/>
</dbReference>
<dbReference type="NCBIfam" id="TIGR00236">
    <property type="entry name" value="wecB"/>
    <property type="match status" value="1"/>
</dbReference>
<dbReference type="InterPro" id="IPR029767">
    <property type="entry name" value="WecB-like"/>
</dbReference>
<dbReference type="InterPro" id="IPR003331">
    <property type="entry name" value="UDP_GlcNAc_Epimerase_2_dom"/>
</dbReference>
<protein>
    <submittedName>
        <fullName evidence="3">UDP-N-acetylglucosamine 2-epimerase (Non-hydrolyzing)</fullName>
    </submittedName>
</protein>
<evidence type="ECO:0000313" key="3">
    <source>
        <dbReference type="EMBL" id="PIY74931.1"/>
    </source>
</evidence>
<comment type="similarity">
    <text evidence="1">Belongs to the UDP-N-acetylglucosamine 2-epimerase family.</text>
</comment>
<accession>A0A2M7QSF7</accession>
<reference evidence="4" key="1">
    <citation type="submission" date="2017-09" db="EMBL/GenBank/DDBJ databases">
        <title>Depth-based differentiation of microbial function through sediment-hosted aquifers and enrichment of novel symbionts in the deep terrestrial subsurface.</title>
        <authorList>
            <person name="Probst A.J."/>
            <person name="Ladd B."/>
            <person name="Jarett J.K."/>
            <person name="Geller-Mcgrath D.E."/>
            <person name="Sieber C.M.K."/>
            <person name="Emerson J.B."/>
            <person name="Anantharaman K."/>
            <person name="Thomas B.C."/>
            <person name="Malmstrom R."/>
            <person name="Stieglmeier M."/>
            <person name="Klingl A."/>
            <person name="Woyke T."/>
            <person name="Ryan C.M."/>
            <person name="Banfield J.F."/>
        </authorList>
    </citation>
    <scope>NUCLEOTIDE SEQUENCE [LARGE SCALE GENOMIC DNA]</scope>
</reference>
<dbReference type="EMBL" id="PFLK01000042">
    <property type="protein sequence ID" value="PIY74931.1"/>
    <property type="molecule type" value="Genomic_DNA"/>
</dbReference>
<dbReference type="CDD" id="cd03786">
    <property type="entry name" value="GTB_UDP-GlcNAc_2-Epimerase"/>
    <property type="match status" value="1"/>
</dbReference>
<dbReference type="SUPFAM" id="SSF53756">
    <property type="entry name" value="UDP-Glycosyltransferase/glycogen phosphorylase"/>
    <property type="match status" value="1"/>
</dbReference>
<gene>
    <name evidence="3" type="ORF">COY85_01785</name>
</gene>
<keyword evidence="1" id="KW-0413">Isomerase</keyword>
<comment type="caution">
    <text evidence="3">The sequence shown here is derived from an EMBL/GenBank/DDBJ whole genome shotgun (WGS) entry which is preliminary data.</text>
</comment>
<evidence type="ECO:0000313" key="4">
    <source>
        <dbReference type="Proteomes" id="UP000229481"/>
    </source>
</evidence>
<evidence type="ECO:0000259" key="2">
    <source>
        <dbReference type="Pfam" id="PF02350"/>
    </source>
</evidence>
<feature type="domain" description="UDP-N-acetylglucosamine 2-epimerase" evidence="2">
    <location>
        <begin position="22"/>
        <end position="354"/>
    </location>
</feature>
<sequence length="383" mass="43375">MKVAIILGTRPEIIKMSPLIRELEKEGLDYFILHTGQHYDYKMDKKFFDDLELPEPRYNLNVGGNEYRKQIGLMISRISKILTKEKPDIIFVQGDTNSVLAGALAANRVGIKIGHHEAGLRSHDLTMLEEMNRIITDHISNYLFAPTADAFKNLKEEGIKESKIFLTGNTIVDAVYENLELSKKKINILKKLNLEKNGYILATAHRAENVDIKERLEGILEGLKLVGQYFKMPVIYPMHPRTVNNIERFKLKIPAEIRAIEPIGYLEFLQLEASSRLIITDSGGVQEEACILKIPCVTVRENTERPETIEAGINILAGTEPKKILECAKAMAEGVKDWQNPFGDGHAAEKILDTTKEVLKKSRQRVDSYKIKTVKILKKIGLK</sequence>
<proteinExistence type="inferred from homology"/>
<dbReference type="PANTHER" id="PTHR43174:SF1">
    <property type="entry name" value="UDP-N-ACETYLGLUCOSAMINE 2-EPIMERASE"/>
    <property type="match status" value="1"/>
</dbReference>
<evidence type="ECO:0000256" key="1">
    <source>
        <dbReference type="RuleBase" id="RU003513"/>
    </source>
</evidence>
<dbReference type="Proteomes" id="UP000229481">
    <property type="component" value="Unassembled WGS sequence"/>
</dbReference>
<organism evidence="3 4">
    <name type="scientific">Candidatus Portnoybacteria bacterium CG_4_10_14_0_8_um_filter_40_50</name>
    <dbReference type="NCBI Taxonomy" id="1974800"/>
    <lineage>
        <taxon>Bacteria</taxon>
        <taxon>Candidatus Portnoyibacteriota</taxon>
    </lineage>
</organism>
<dbReference type="Pfam" id="PF02350">
    <property type="entry name" value="Epimerase_2"/>
    <property type="match status" value="1"/>
</dbReference>
<dbReference type="GO" id="GO:0016853">
    <property type="term" value="F:isomerase activity"/>
    <property type="evidence" value="ECO:0007669"/>
    <property type="project" value="UniProtKB-KW"/>
</dbReference>
<dbReference type="PANTHER" id="PTHR43174">
    <property type="entry name" value="UDP-N-ACETYLGLUCOSAMINE 2-EPIMERASE"/>
    <property type="match status" value="1"/>
</dbReference>
<name>A0A2M7QSF7_9BACT</name>